<evidence type="ECO:0000256" key="2">
    <source>
        <dbReference type="ARBA" id="ARBA00005811"/>
    </source>
</evidence>
<evidence type="ECO:0000256" key="6">
    <source>
        <dbReference type="ARBA" id="ARBA00023136"/>
    </source>
</evidence>
<proteinExistence type="inferred from homology"/>
<evidence type="ECO:0000256" key="7">
    <source>
        <dbReference type="RuleBase" id="RU003879"/>
    </source>
</evidence>
<keyword evidence="7" id="KW-0653">Protein transport</keyword>
<keyword evidence="7" id="KW-0813">Transport</keyword>
<evidence type="ECO:0000256" key="3">
    <source>
        <dbReference type="ARBA" id="ARBA00022475"/>
    </source>
</evidence>
<accession>A0ABX9K5Q5</accession>
<evidence type="ECO:0000256" key="5">
    <source>
        <dbReference type="ARBA" id="ARBA00022989"/>
    </source>
</evidence>
<protein>
    <submittedName>
        <fullName evidence="9">Biopolymer transport protein TolR</fullName>
    </submittedName>
</protein>
<evidence type="ECO:0000256" key="8">
    <source>
        <dbReference type="SAM" id="Phobius"/>
    </source>
</evidence>
<name>A0ABX9K5Q5_9BACT</name>
<reference evidence="9 10" key="1">
    <citation type="submission" date="2018-08" db="EMBL/GenBank/DDBJ databases">
        <title>Genomic Encyclopedia of Archaeal and Bacterial Type Strains, Phase II (KMG-II): from individual species to whole genera.</title>
        <authorList>
            <person name="Goeker M."/>
        </authorList>
    </citation>
    <scope>NUCLEOTIDE SEQUENCE [LARGE SCALE GENOMIC DNA]</scope>
    <source>
        <strain evidence="9 10">DSM 2261</strain>
    </source>
</reference>
<evidence type="ECO:0000256" key="4">
    <source>
        <dbReference type="ARBA" id="ARBA00022692"/>
    </source>
</evidence>
<comment type="subcellular location">
    <subcellularLocation>
        <location evidence="1">Cell membrane</location>
        <topology evidence="1">Single-pass membrane protein</topology>
    </subcellularLocation>
    <subcellularLocation>
        <location evidence="7">Cell membrane</location>
        <topology evidence="7">Single-pass type II membrane protein</topology>
    </subcellularLocation>
</comment>
<comment type="caution">
    <text evidence="9">The sequence shown here is derived from an EMBL/GenBank/DDBJ whole genome shotgun (WGS) entry which is preliminary data.</text>
</comment>
<keyword evidence="3" id="KW-1003">Cell membrane</keyword>
<keyword evidence="4 7" id="KW-0812">Transmembrane</keyword>
<evidence type="ECO:0000313" key="9">
    <source>
        <dbReference type="EMBL" id="REG34205.1"/>
    </source>
</evidence>
<evidence type="ECO:0000256" key="1">
    <source>
        <dbReference type="ARBA" id="ARBA00004162"/>
    </source>
</evidence>
<comment type="similarity">
    <text evidence="2 7">Belongs to the ExbD/TolR family.</text>
</comment>
<keyword evidence="6 8" id="KW-0472">Membrane</keyword>
<dbReference type="Pfam" id="PF02472">
    <property type="entry name" value="ExbD"/>
    <property type="match status" value="1"/>
</dbReference>
<dbReference type="PANTHER" id="PTHR30558:SF7">
    <property type="entry name" value="TOL-PAL SYSTEM PROTEIN TOLR"/>
    <property type="match status" value="1"/>
</dbReference>
<gene>
    <name evidence="9" type="ORF">ATI61_10398</name>
</gene>
<dbReference type="RefSeq" id="WP_047855977.1">
    <property type="nucleotide sequence ID" value="NZ_CP011509.1"/>
</dbReference>
<dbReference type="Proteomes" id="UP000256345">
    <property type="component" value="Unassembled WGS sequence"/>
</dbReference>
<organism evidence="9 10">
    <name type="scientific">Archangium gephyra</name>
    <dbReference type="NCBI Taxonomy" id="48"/>
    <lineage>
        <taxon>Bacteria</taxon>
        <taxon>Pseudomonadati</taxon>
        <taxon>Myxococcota</taxon>
        <taxon>Myxococcia</taxon>
        <taxon>Myxococcales</taxon>
        <taxon>Cystobacterineae</taxon>
        <taxon>Archangiaceae</taxon>
        <taxon>Archangium</taxon>
    </lineage>
</organism>
<dbReference type="Gene3D" id="3.30.420.270">
    <property type="match status" value="1"/>
</dbReference>
<dbReference type="InterPro" id="IPR003400">
    <property type="entry name" value="ExbD"/>
</dbReference>
<sequence length="141" mass="15175">MHTRNRKLVLPQGQANADINVTPLVDVVLVLLIIFMVVTPIMNQELVVKLPLKEEPAHEAPEASQVVVTVTPEGHLTLNNEPISEADYIPRLTRVLAARPAGDRLLFFTADDRAPYGRVVAALDGAKAAGAEVLGLMTAPP</sequence>
<dbReference type="PANTHER" id="PTHR30558">
    <property type="entry name" value="EXBD MEMBRANE COMPONENT OF PMF-DRIVEN MACROMOLECULE IMPORT SYSTEM"/>
    <property type="match status" value="1"/>
</dbReference>
<keyword evidence="10" id="KW-1185">Reference proteome</keyword>
<feature type="transmembrane region" description="Helical" evidence="8">
    <location>
        <begin position="21"/>
        <end position="42"/>
    </location>
</feature>
<evidence type="ECO:0000313" key="10">
    <source>
        <dbReference type="Proteomes" id="UP000256345"/>
    </source>
</evidence>
<dbReference type="EMBL" id="QUMU01000003">
    <property type="protein sequence ID" value="REG34205.1"/>
    <property type="molecule type" value="Genomic_DNA"/>
</dbReference>
<keyword evidence="5 8" id="KW-1133">Transmembrane helix</keyword>